<sequence length="135" mass="15031">MAMAGNDALSARNNNSADEFYTQLADVEAELRHYRAQFQGKVVFCNCDDPFESNFFKYFAMNFNHLGLKKLIATSYAGSPITGEQLPLFEVAGLTHVRPVRDVFKVEITEVPDLNRLFRFEGVAGCRRGGVSVSG</sequence>
<comment type="caution">
    <text evidence="1">The sequence shown here is derived from an EMBL/GenBank/DDBJ whole genome shotgun (WGS) entry which is preliminary data.</text>
</comment>
<reference evidence="1 2" key="1">
    <citation type="journal article" date="2019" name="Int. J. Syst. Evol. Microbiol.">
        <title>The Global Catalogue of Microorganisms (GCM) 10K type strain sequencing project: providing services to taxonomists for standard genome sequencing and annotation.</title>
        <authorList>
            <consortium name="The Broad Institute Genomics Platform"/>
            <consortium name="The Broad Institute Genome Sequencing Center for Infectious Disease"/>
            <person name="Wu L."/>
            <person name="Ma J."/>
        </authorList>
    </citation>
    <scope>NUCLEOTIDE SEQUENCE [LARGE SCALE GENOMIC DNA]</scope>
    <source>
        <strain evidence="1 2">JCM 15591</strain>
    </source>
</reference>
<protein>
    <submittedName>
        <fullName evidence="1">Uncharacterized protein</fullName>
    </submittedName>
</protein>
<dbReference type="InterPro" id="IPR025247">
    <property type="entry name" value="EcoRI-like_methylase"/>
</dbReference>
<gene>
    <name evidence="1" type="ORF">GCM10009810_14220</name>
</gene>
<accession>A0ABN2KGJ7</accession>
<evidence type="ECO:0000313" key="1">
    <source>
        <dbReference type="EMBL" id="GAA1755597.1"/>
    </source>
</evidence>
<proteinExistence type="predicted"/>
<dbReference type="EMBL" id="BAAAPN010000035">
    <property type="protein sequence ID" value="GAA1755597.1"/>
    <property type="molecule type" value="Genomic_DNA"/>
</dbReference>
<name>A0ABN2KGJ7_9MICO</name>
<dbReference type="Proteomes" id="UP001501475">
    <property type="component" value="Unassembled WGS sequence"/>
</dbReference>
<keyword evidence="2" id="KW-1185">Reference proteome</keyword>
<organism evidence="1 2">
    <name type="scientific">Nostocoides vanveenii</name>
    <dbReference type="NCBI Taxonomy" id="330835"/>
    <lineage>
        <taxon>Bacteria</taxon>
        <taxon>Bacillati</taxon>
        <taxon>Actinomycetota</taxon>
        <taxon>Actinomycetes</taxon>
        <taxon>Micrococcales</taxon>
        <taxon>Intrasporangiaceae</taxon>
        <taxon>Nostocoides</taxon>
    </lineage>
</organism>
<evidence type="ECO:0000313" key="2">
    <source>
        <dbReference type="Proteomes" id="UP001501475"/>
    </source>
</evidence>
<dbReference type="Pfam" id="PF13651">
    <property type="entry name" value="EcoRI_methylase"/>
    <property type="match status" value="1"/>
</dbReference>